<dbReference type="PANTHER" id="PTHR44757:SF2">
    <property type="entry name" value="BIOFILM ARCHITECTURE MAINTENANCE PROTEIN MBAA"/>
    <property type="match status" value="1"/>
</dbReference>
<keyword evidence="1" id="KW-0472">Membrane</keyword>
<dbReference type="NCBIfam" id="TIGR00254">
    <property type="entry name" value="GGDEF"/>
    <property type="match status" value="1"/>
</dbReference>
<organism evidence="4 5">
    <name type="scientific">Proteobacteria bacterium 228</name>
    <dbReference type="NCBI Taxonomy" id="2083153"/>
    <lineage>
        <taxon>Bacteria</taxon>
        <taxon>Pseudomonadati</taxon>
        <taxon>Pseudomonadota</taxon>
    </lineage>
</organism>
<evidence type="ECO:0008006" key="6">
    <source>
        <dbReference type="Google" id="ProtNLM"/>
    </source>
</evidence>
<feature type="transmembrane region" description="Helical" evidence="1">
    <location>
        <begin position="158"/>
        <end position="179"/>
    </location>
</feature>
<evidence type="ECO:0000259" key="3">
    <source>
        <dbReference type="PROSITE" id="PS50887"/>
    </source>
</evidence>
<dbReference type="SMART" id="SM00267">
    <property type="entry name" value="GGDEF"/>
    <property type="match status" value="1"/>
</dbReference>
<proteinExistence type="predicted"/>
<dbReference type="PROSITE" id="PS50887">
    <property type="entry name" value="GGDEF"/>
    <property type="match status" value="1"/>
</dbReference>
<dbReference type="CDD" id="cd01949">
    <property type="entry name" value="GGDEF"/>
    <property type="match status" value="1"/>
</dbReference>
<keyword evidence="1" id="KW-0812">Transmembrane</keyword>
<dbReference type="Proteomes" id="UP000238196">
    <property type="component" value="Unassembled WGS sequence"/>
</dbReference>
<dbReference type="InterPro" id="IPR035919">
    <property type="entry name" value="EAL_sf"/>
</dbReference>
<dbReference type="PROSITE" id="PS50883">
    <property type="entry name" value="EAL"/>
    <property type="match status" value="1"/>
</dbReference>
<dbReference type="Pfam" id="PF00563">
    <property type="entry name" value="EAL"/>
    <property type="match status" value="1"/>
</dbReference>
<feature type="transmembrane region" description="Helical" evidence="1">
    <location>
        <begin position="12"/>
        <end position="32"/>
    </location>
</feature>
<dbReference type="InterPro" id="IPR052155">
    <property type="entry name" value="Biofilm_reg_signaling"/>
</dbReference>
<dbReference type="InterPro" id="IPR029787">
    <property type="entry name" value="Nucleotide_cyclase"/>
</dbReference>
<dbReference type="InterPro" id="IPR043128">
    <property type="entry name" value="Rev_trsase/Diguanyl_cyclase"/>
</dbReference>
<sequence>MFNKSIRAGLLARLGISSVLFAIVVVGIQLYIATERLAATQMDLMEELLISSEKPLSEAIWSYDEVTTRKALQGLMRLDQVASVDITLANGEQYASFYKGENLMRSPLASLIFPRLMVLHRSLLAPEYSGSFRGKPIATLTIEGSNDFLFRQWLDDSLVLIVSICGLILALFAMSAIVVHRFLSRPLIALGEQLLKLDPNEKDRMFLDVPEGHDEDEIGSLVKVFNSNTIKLSLANQSMERMATRDRLTGLPNRNLALETLEQTVITARAESSQFAVYMLDVDRFKNINDTEGHERGDQLLISLTERLTSTFVTKGLFISRLGGDEFLLISELASSAERALVEAQRIIDVMREPYIINDVAMRNTVSMGVVIYPQDGENADAIMRHADLALLSSKNQGGNQVSFFTSQLTRHIHERLMLETALSRSIDLGAFELFLQPKMHAQSLEVTGCEALIRWFKDDGTMISPAVFIPIAESTRLIIGLGKWVIEEACRILQGWVAQGRVVPMAINVSVVQLLEEDFVEFVLACLRKHQVPADMLELEITESTLIDNFDKVVAVLTEVRQNGLRIAMDDFGTGYSSLSNLNRLPIDVIKADKSFVQGVPNEAAITQLIGSIGEVLGVELVAEGVETREQLEWLRQNGFDTLQGFYFSKPIPAHRFEKLFLFKDE</sequence>
<dbReference type="Gene3D" id="6.10.340.10">
    <property type="match status" value="1"/>
</dbReference>
<evidence type="ECO:0000259" key="2">
    <source>
        <dbReference type="PROSITE" id="PS50883"/>
    </source>
</evidence>
<dbReference type="SUPFAM" id="SSF141868">
    <property type="entry name" value="EAL domain-like"/>
    <property type="match status" value="1"/>
</dbReference>
<name>A0A2S5KV03_9PROT</name>
<gene>
    <name evidence="4" type="ORF">C4K68_04085</name>
</gene>
<dbReference type="SUPFAM" id="SSF55073">
    <property type="entry name" value="Nucleotide cyclase"/>
    <property type="match status" value="1"/>
</dbReference>
<feature type="domain" description="GGDEF" evidence="3">
    <location>
        <begin position="273"/>
        <end position="407"/>
    </location>
</feature>
<dbReference type="Gene3D" id="3.20.20.450">
    <property type="entry name" value="EAL domain"/>
    <property type="match status" value="1"/>
</dbReference>
<dbReference type="CDD" id="cd01948">
    <property type="entry name" value="EAL"/>
    <property type="match status" value="1"/>
</dbReference>
<dbReference type="SMART" id="SM00052">
    <property type="entry name" value="EAL"/>
    <property type="match status" value="1"/>
</dbReference>
<dbReference type="PANTHER" id="PTHR44757">
    <property type="entry name" value="DIGUANYLATE CYCLASE DGCP"/>
    <property type="match status" value="1"/>
</dbReference>
<dbReference type="AlphaFoldDB" id="A0A2S5KV03"/>
<dbReference type="Gene3D" id="3.30.70.270">
    <property type="match status" value="1"/>
</dbReference>
<dbReference type="InterPro" id="IPR001633">
    <property type="entry name" value="EAL_dom"/>
</dbReference>
<evidence type="ECO:0000256" key="1">
    <source>
        <dbReference type="SAM" id="Phobius"/>
    </source>
</evidence>
<comment type="caution">
    <text evidence="4">The sequence shown here is derived from an EMBL/GenBank/DDBJ whole genome shotgun (WGS) entry which is preliminary data.</text>
</comment>
<dbReference type="InterPro" id="IPR000160">
    <property type="entry name" value="GGDEF_dom"/>
</dbReference>
<reference evidence="4 5" key="1">
    <citation type="submission" date="2018-02" db="EMBL/GenBank/DDBJ databases">
        <title>novel marine gammaproteobacteria from coastal saline agro ecosystem.</title>
        <authorList>
            <person name="Krishnan R."/>
            <person name="Ramesh Kumar N."/>
        </authorList>
    </citation>
    <scope>NUCLEOTIDE SEQUENCE [LARGE SCALE GENOMIC DNA]</scope>
    <source>
        <strain evidence="4 5">228</strain>
    </source>
</reference>
<dbReference type="OrthoDB" id="9804951at2"/>
<evidence type="ECO:0000313" key="5">
    <source>
        <dbReference type="Proteomes" id="UP000238196"/>
    </source>
</evidence>
<feature type="domain" description="EAL" evidence="2">
    <location>
        <begin position="416"/>
        <end position="666"/>
    </location>
</feature>
<dbReference type="Pfam" id="PF00990">
    <property type="entry name" value="GGDEF"/>
    <property type="match status" value="1"/>
</dbReference>
<evidence type="ECO:0000313" key="4">
    <source>
        <dbReference type="EMBL" id="PPC78691.1"/>
    </source>
</evidence>
<protein>
    <recommendedName>
        <fullName evidence="6">GGDEF-domain containing protein</fullName>
    </recommendedName>
</protein>
<dbReference type="EMBL" id="PRLP01000012">
    <property type="protein sequence ID" value="PPC78691.1"/>
    <property type="molecule type" value="Genomic_DNA"/>
</dbReference>
<keyword evidence="1" id="KW-1133">Transmembrane helix</keyword>
<accession>A0A2S5KV03</accession>